<dbReference type="Proteomes" id="UP000799423">
    <property type="component" value="Unassembled WGS sequence"/>
</dbReference>
<proteinExistence type="predicted"/>
<accession>A0A6A7BN77</accession>
<gene>
    <name evidence="2" type="ORF">T440DRAFT_550217</name>
</gene>
<organism evidence="2 3">
    <name type="scientific">Plenodomus tracheiphilus IPT5</name>
    <dbReference type="NCBI Taxonomy" id="1408161"/>
    <lineage>
        <taxon>Eukaryota</taxon>
        <taxon>Fungi</taxon>
        <taxon>Dikarya</taxon>
        <taxon>Ascomycota</taxon>
        <taxon>Pezizomycotina</taxon>
        <taxon>Dothideomycetes</taxon>
        <taxon>Pleosporomycetidae</taxon>
        <taxon>Pleosporales</taxon>
        <taxon>Pleosporineae</taxon>
        <taxon>Leptosphaeriaceae</taxon>
        <taxon>Plenodomus</taxon>
    </lineage>
</organism>
<feature type="region of interest" description="Disordered" evidence="1">
    <location>
        <begin position="1"/>
        <end position="229"/>
    </location>
</feature>
<feature type="compositionally biased region" description="Pro residues" evidence="1">
    <location>
        <begin position="142"/>
        <end position="151"/>
    </location>
</feature>
<dbReference type="OrthoDB" id="3799846at2759"/>
<sequence length="242" mass="25974">MVPHPPHHIPRPGQPWNPVDQNGFPVDQNGFPIDLSGFPVDQDGFPIDSDPANLPGEGSPDDNGQPQPGQPNNGGGYPTNEQPPPPPAQPIHENGYPTNEQPPAQPNYGGGYAANVRPEQPANNDNSNSGTGYSTNENPVAQPAPAPPAVAPPAQQNQGYPTSPDNNAGVQPNAAVPADDYSQDGYPANRRMWPYSLEDEEVNEEASSQPKDTPDKAQEYPANSGSWPSWKRWFTAPVVRWV</sequence>
<keyword evidence="3" id="KW-1185">Reference proteome</keyword>
<evidence type="ECO:0000256" key="1">
    <source>
        <dbReference type="SAM" id="MobiDB-lite"/>
    </source>
</evidence>
<feature type="compositionally biased region" description="Basic residues" evidence="1">
    <location>
        <begin position="1"/>
        <end position="10"/>
    </location>
</feature>
<evidence type="ECO:0000313" key="3">
    <source>
        <dbReference type="Proteomes" id="UP000799423"/>
    </source>
</evidence>
<dbReference type="EMBL" id="MU006288">
    <property type="protein sequence ID" value="KAF2856900.1"/>
    <property type="molecule type" value="Genomic_DNA"/>
</dbReference>
<feature type="compositionally biased region" description="Polar residues" evidence="1">
    <location>
        <begin position="159"/>
        <end position="170"/>
    </location>
</feature>
<dbReference type="AlphaFoldDB" id="A0A6A7BN77"/>
<reference evidence="2" key="1">
    <citation type="submission" date="2020-01" db="EMBL/GenBank/DDBJ databases">
        <authorList>
            <consortium name="DOE Joint Genome Institute"/>
            <person name="Haridas S."/>
            <person name="Albert R."/>
            <person name="Binder M."/>
            <person name="Bloem J."/>
            <person name="Labutti K."/>
            <person name="Salamov A."/>
            <person name="Andreopoulos B."/>
            <person name="Baker S.E."/>
            <person name="Barry K."/>
            <person name="Bills G."/>
            <person name="Bluhm B.H."/>
            <person name="Cannon C."/>
            <person name="Castanera R."/>
            <person name="Culley D.E."/>
            <person name="Daum C."/>
            <person name="Ezra D."/>
            <person name="Gonzalez J.B."/>
            <person name="Henrissat B."/>
            <person name="Kuo A."/>
            <person name="Liang C."/>
            <person name="Lipzen A."/>
            <person name="Lutzoni F."/>
            <person name="Magnuson J."/>
            <person name="Mondo S."/>
            <person name="Nolan M."/>
            <person name="Ohm R."/>
            <person name="Pangilinan J."/>
            <person name="Park H.-J."/>
            <person name="Ramirez L."/>
            <person name="Alfaro M."/>
            <person name="Sun H."/>
            <person name="Tritt A."/>
            <person name="Yoshinaga Y."/>
            <person name="Zwiers L.-H."/>
            <person name="Turgeon B.G."/>
            <person name="Goodwin S.B."/>
            <person name="Spatafora J.W."/>
            <person name="Crous P.W."/>
            <person name="Grigoriev I.V."/>
        </authorList>
    </citation>
    <scope>NUCLEOTIDE SEQUENCE</scope>
    <source>
        <strain evidence="2">IPT5</strain>
    </source>
</reference>
<evidence type="ECO:0000313" key="2">
    <source>
        <dbReference type="EMBL" id="KAF2856900.1"/>
    </source>
</evidence>
<protein>
    <submittedName>
        <fullName evidence="2">Uncharacterized protein</fullName>
    </submittedName>
</protein>
<name>A0A6A7BN77_9PLEO</name>
<feature type="compositionally biased region" description="Polar residues" evidence="1">
    <location>
        <begin position="121"/>
        <end position="137"/>
    </location>
</feature>